<comment type="caution">
    <text evidence="2">The sequence shown here is derived from an EMBL/GenBank/DDBJ whole genome shotgun (WGS) entry which is preliminary data.</text>
</comment>
<dbReference type="InParanoid" id="A0A2P6NW20"/>
<dbReference type="Proteomes" id="UP000241769">
    <property type="component" value="Unassembled WGS sequence"/>
</dbReference>
<dbReference type="SUPFAM" id="SSF52833">
    <property type="entry name" value="Thioredoxin-like"/>
    <property type="match status" value="1"/>
</dbReference>
<dbReference type="Gene3D" id="3.40.30.10">
    <property type="entry name" value="Glutaredoxin"/>
    <property type="match status" value="1"/>
</dbReference>
<sequence>MGNSESTPQEEESCAANQPYNPKLVGTVKKDYKRHLILCSGQMDWTGKPEKESGTFINSLTKELKSRNLPDGEPGTLFTLCSEPNRSDKGVDIIVYPEGVYSNEEVLSEKGVRYFQVTEADLPSFVDHILKDEAPPNIHKEKVTWEHVVLVCTHGTRDKRCGRIGPQVVDQLTGMLSERNISSDKVAILGSSHLGGHKYAAVVVVYPEGDWYGQMTAKNASDLMDAYLQCKSLYPPGFRGKMGESIQQSKERVK</sequence>
<organism evidence="2 3">
    <name type="scientific">Planoprotostelium fungivorum</name>
    <dbReference type="NCBI Taxonomy" id="1890364"/>
    <lineage>
        <taxon>Eukaryota</taxon>
        <taxon>Amoebozoa</taxon>
        <taxon>Evosea</taxon>
        <taxon>Variosea</taxon>
        <taxon>Cavosteliida</taxon>
        <taxon>Cavosteliaceae</taxon>
        <taxon>Planoprotostelium</taxon>
    </lineage>
</organism>
<accession>A0A2P6NW20</accession>
<dbReference type="OrthoDB" id="10253744at2759"/>
<evidence type="ECO:0000256" key="1">
    <source>
        <dbReference type="SAM" id="MobiDB-lite"/>
    </source>
</evidence>
<dbReference type="CDD" id="cd03062">
    <property type="entry name" value="TRX_Fd_Sucrase"/>
    <property type="match status" value="1"/>
</dbReference>
<dbReference type="EMBL" id="MDYQ01000014">
    <property type="protein sequence ID" value="PRP88068.1"/>
    <property type="molecule type" value="Genomic_DNA"/>
</dbReference>
<feature type="region of interest" description="Disordered" evidence="1">
    <location>
        <begin position="1"/>
        <end position="20"/>
    </location>
</feature>
<reference evidence="2 3" key="1">
    <citation type="journal article" date="2018" name="Genome Biol. Evol.">
        <title>Multiple Roots of Fruiting Body Formation in Amoebozoa.</title>
        <authorList>
            <person name="Hillmann F."/>
            <person name="Forbes G."/>
            <person name="Novohradska S."/>
            <person name="Ferling I."/>
            <person name="Riege K."/>
            <person name="Groth M."/>
            <person name="Westermann M."/>
            <person name="Marz M."/>
            <person name="Spaller T."/>
            <person name="Winckler T."/>
            <person name="Schaap P."/>
            <person name="Glockner G."/>
        </authorList>
    </citation>
    <scope>NUCLEOTIDE SEQUENCE [LARGE SCALE GENOMIC DNA]</scope>
    <source>
        <strain evidence="2 3">Jena</strain>
    </source>
</reference>
<keyword evidence="3" id="KW-1185">Reference proteome</keyword>
<evidence type="ECO:0000313" key="2">
    <source>
        <dbReference type="EMBL" id="PRP88068.1"/>
    </source>
</evidence>
<dbReference type="AlphaFoldDB" id="A0A2P6NW20"/>
<dbReference type="Pfam" id="PF06999">
    <property type="entry name" value="Suc_Fer-like"/>
    <property type="match status" value="1"/>
</dbReference>
<dbReference type="InterPro" id="IPR009737">
    <property type="entry name" value="Aim32/Apd1-like"/>
</dbReference>
<dbReference type="STRING" id="1890364.A0A2P6NW20"/>
<name>A0A2P6NW20_9EUKA</name>
<proteinExistence type="predicted"/>
<gene>
    <name evidence="2" type="ORF">PROFUN_04159</name>
</gene>
<dbReference type="InterPro" id="IPR036249">
    <property type="entry name" value="Thioredoxin-like_sf"/>
</dbReference>
<protein>
    <submittedName>
        <fullName evidence="2">Altered inheritance of mitochondria protein 32</fullName>
    </submittedName>
</protein>
<evidence type="ECO:0000313" key="3">
    <source>
        <dbReference type="Proteomes" id="UP000241769"/>
    </source>
</evidence>
<dbReference type="PANTHER" id="PTHR31902">
    <property type="entry name" value="ACTIN PATCHES DISTAL PROTEIN 1"/>
    <property type="match status" value="1"/>
</dbReference>